<dbReference type="SUPFAM" id="SSF50630">
    <property type="entry name" value="Acid proteases"/>
    <property type="match status" value="1"/>
</dbReference>
<accession>A0A9P5PJE0</accession>
<evidence type="ECO:0000313" key="4">
    <source>
        <dbReference type="Proteomes" id="UP000772434"/>
    </source>
</evidence>
<evidence type="ECO:0000259" key="2">
    <source>
        <dbReference type="PROSITE" id="PS50175"/>
    </source>
</evidence>
<dbReference type="InterPro" id="IPR021109">
    <property type="entry name" value="Peptidase_aspartic_dom_sf"/>
</dbReference>
<dbReference type="OrthoDB" id="3068303at2759"/>
<evidence type="ECO:0000313" key="3">
    <source>
        <dbReference type="EMBL" id="KAF9064468.1"/>
    </source>
</evidence>
<comment type="caution">
    <text evidence="3">The sequence shown here is derived from an EMBL/GenBank/DDBJ whole genome shotgun (WGS) entry which is preliminary data.</text>
</comment>
<protein>
    <recommendedName>
        <fullName evidence="2">Peptidase A2 domain-containing protein</fullName>
    </recommendedName>
</protein>
<keyword evidence="4" id="KW-1185">Reference proteome</keyword>
<dbReference type="GO" id="GO:0004190">
    <property type="term" value="F:aspartic-type endopeptidase activity"/>
    <property type="evidence" value="ECO:0007669"/>
    <property type="project" value="InterPro"/>
</dbReference>
<name>A0A9P5PJE0_9AGAR</name>
<organism evidence="3 4">
    <name type="scientific">Rhodocollybia butyracea</name>
    <dbReference type="NCBI Taxonomy" id="206335"/>
    <lineage>
        <taxon>Eukaryota</taxon>
        <taxon>Fungi</taxon>
        <taxon>Dikarya</taxon>
        <taxon>Basidiomycota</taxon>
        <taxon>Agaricomycotina</taxon>
        <taxon>Agaricomycetes</taxon>
        <taxon>Agaricomycetidae</taxon>
        <taxon>Agaricales</taxon>
        <taxon>Marasmiineae</taxon>
        <taxon>Omphalotaceae</taxon>
        <taxon>Rhodocollybia</taxon>
    </lineage>
</organism>
<proteinExistence type="predicted"/>
<feature type="non-terminal residue" evidence="3">
    <location>
        <position position="1"/>
    </location>
</feature>
<dbReference type="InterPro" id="IPR001995">
    <property type="entry name" value="Peptidase_A2_cat"/>
</dbReference>
<keyword evidence="1" id="KW-0378">Hydrolase</keyword>
<dbReference type="PROSITE" id="PS50175">
    <property type="entry name" value="ASP_PROT_RETROV"/>
    <property type="match status" value="1"/>
</dbReference>
<dbReference type="GO" id="GO:0006508">
    <property type="term" value="P:proteolysis"/>
    <property type="evidence" value="ECO:0007669"/>
    <property type="project" value="InterPro"/>
</dbReference>
<feature type="domain" description="Peptidase A2" evidence="2">
    <location>
        <begin position="1"/>
        <end position="15"/>
    </location>
</feature>
<dbReference type="EMBL" id="JADNRY010000123">
    <property type="protein sequence ID" value="KAF9064468.1"/>
    <property type="molecule type" value="Genomic_DNA"/>
</dbReference>
<dbReference type="AlphaFoldDB" id="A0A9P5PJE0"/>
<gene>
    <name evidence="3" type="ORF">BDP27DRAFT_1230471</name>
</gene>
<evidence type="ECO:0000256" key="1">
    <source>
        <dbReference type="ARBA" id="ARBA00022801"/>
    </source>
</evidence>
<dbReference type="Proteomes" id="UP000772434">
    <property type="component" value="Unassembled WGS sequence"/>
</dbReference>
<sequence length="195" mass="21515">LDSGADITLISEDQWKALPELGNPKTGMRMSLYHLTGQAKVLGYVVFPMFIESFNGTIIQFDTKAYVIRNMKVPRLLGEDFQTSYELGVSCNHSGSCVVSLGKSGRTIPALTSRNTDIGFETRRAFTAALMEVTASEDYIIAPNSIRNVRISGHFEGQKEWLIEKLVIGTNDSSVLATPLTWANIDHRASGQHFS</sequence>
<dbReference type="Gene3D" id="2.40.70.10">
    <property type="entry name" value="Acid Proteases"/>
    <property type="match status" value="1"/>
</dbReference>
<reference evidence="3" key="1">
    <citation type="submission" date="2020-11" db="EMBL/GenBank/DDBJ databases">
        <authorList>
            <consortium name="DOE Joint Genome Institute"/>
            <person name="Ahrendt S."/>
            <person name="Riley R."/>
            <person name="Andreopoulos W."/>
            <person name="Labutti K."/>
            <person name="Pangilinan J."/>
            <person name="Ruiz-Duenas F.J."/>
            <person name="Barrasa J.M."/>
            <person name="Sanchez-Garcia M."/>
            <person name="Camarero S."/>
            <person name="Miyauchi S."/>
            <person name="Serrano A."/>
            <person name="Linde D."/>
            <person name="Babiker R."/>
            <person name="Drula E."/>
            <person name="Ayuso-Fernandez I."/>
            <person name="Pacheco R."/>
            <person name="Padilla G."/>
            <person name="Ferreira P."/>
            <person name="Barriuso J."/>
            <person name="Kellner H."/>
            <person name="Castanera R."/>
            <person name="Alfaro M."/>
            <person name="Ramirez L."/>
            <person name="Pisabarro A.G."/>
            <person name="Kuo A."/>
            <person name="Tritt A."/>
            <person name="Lipzen A."/>
            <person name="He G."/>
            <person name="Yan M."/>
            <person name="Ng V."/>
            <person name="Cullen D."/>
            <person name="Martin F."/>
            <person name="Rosso M.-N."/>
            <person name="Henrissat B."/>
            <person name="Hibbett D."/>
            <person name="Martinez A.T."/>
            <person name="Grigoriev I.V."/>
        </authorList>
    </citation>
    <scope>NUCLEOTIDE SEQUENCE</scope>
    <source>
        <strain evidence="3">AH 40177</strain>
    </source>
</reference>